<organism evidence="1">
    <name type="scientific">uncultured Helicobacter sp</name>
    <dbReference type="NCBI Taxonomy" id="175537"/>
    <lineage>
        <taxon>Bacteria</taxon>
        <taxon>Pseudomonadati</taxon>
        <taxon>Campylobacterota</taxon>
        <taxon>Epsilonproteobacteria</taxon>
        <taxon>Campylobacterales</taxon>
        <taxon>Helicobacteraceae</taxon>
        <taxon>Helicobacter</taxon>
        <taxon>environmental samples</taxon>
    </lineage>
</organism>
<proteinExistence type="predicted"/>
<accession>A0A650ELZ1</accession>
<gene>
    <name evidence="1" type="ORF">Helico5904_1340</name>
</gene>
<dbReference type="AlphaFoldDB" id="A0A650ELZ1"/>
<reference evidence="1" key="1">
    <citation type="journal article" date="2020" name="J. ISSAAS">
        <title>Lactobacilli and other gastrointestinal microbiota of Peromyscus leucopus, reservoir host for agents of Lyme disease and other zoonoses in North America.</title>
        <authorList>
            <person name="Milovic A."/>
            <person name="Bassam K."/>
            <person name="Shao H."/>
            <person name="Chatzistamou I."/>
            <person name="Tufts D.M."/>
            <person name="Diuk-Wasser M."/>
            <person name="Barbour A.G."/>
        </authorList>
    </citation>
    <scope>NUCLEOTIDE SEQUENCE</scope>
    <source>
        <strain evidence="1">LL4</strain>
    </source>
</reference>
<dbReference type="EMBL" id="MN577569">
    <property type="protein sequence ID" value="QGT50462.1"/>
    <property type="molecule type" value="Genomic_DNA"/>
</dbReference>
<evidence type="ECO:0000313" key="1">
    <source>
        <dbReference type="EMBL" id="QGT50462.1"/>
    </source>
</evidence>
<name>A0A650ELZ1_9HELI</name>
<sequence>MIPKVTIQIYRIYGDLRYNVFEVATRRKQPPSLQPNFLRKGGCYEQDSKENLSRYYTTLSHRSQVQLRSNHYPLLPKGADKSCSPPYLGIYAYSYLYYKLKIIKNLR</sequence>
<protein>
    <submittedName>
        <fullName evidence="1">Uncharacterized protein</fullName>
    </submittedName>
</protein>